<dbReference type="PANTHER" id="PTHR46191">
    <property type="match status" value="1"/>
</dbReference>
<dbReference type="NCBIfam" id="TIGR01509">
    <property type="entry name" value="HAD-SF-IA-v3"/>
    <property type="match status" value="1"/>
</dbReference>
<dbReference type="AlphaFoldDB" id="A0A9P0BJR4"/>
<dbReference type="PRINTS" id="PR00413">
    <property type="entry name" value="HADHALOGNASE"/>
</dbReference>
<evidence type="ECO:0000313" key="1">
    <source>
        <dbReference type="EMBL" id="CAH0577707.1"/>
    </source>
</evidence>
<dbReference type="Pfam" id="PF00702">
    <property type="entry name" value="Hydrolase"/>
    <property type="match status" value="1"/>
</dbReference>
<dbReference type="EMBL" id="LR824004">
    <property type="protein sequence ID" value="CAH0577707.1"/>
    <property type="molecule type" value="Genomic_DNA"/>
</dbReference>
<dbReference type="InterPro" id="IPR044924">
    <property type="entry name" value="HAD-SF_hydro_IA_REG-2-like_cap"/>
</dbReference>
<accession>A0A9P0BJR4</accession>
<dbReference type="GO" id="GO:0005634">
    <property type="term" value="C:nucleus"/>
    <property type="evidence" value="ECO:0007669"/>
    <property type="project" value="TreeGrafter"/>
</dbReference>
<dbReference type="PANTHER" id="PTHR46191:SF2">
    <property type="entry name" value="HALOACID DEHALOGENASE-LIKE HYDROLASE DOMAIN-CONTAINING PROTEIN 3"/>
    <property type="match status" value="1"/>
</dbReference>
<protein>
    <recommendedName>
        <fullName evidence="3">Rhythmically expressed gene 2 protein</fullName>
    </recommendedName>
</protein>
<reference evidence="1" key="1">
    <citation type="submission" date="2021-12" db="EMBL/GenBank/DDBJ databases">
        <authorList>
            <person name="King R."/>
        </authorList>
    </citation>
    <scope>NUCLEOTIDE SEQUENCE</scope>
</reference>
<dbReference type="NCBIfam" id="TIGR02252">
    <property type="entry name" value="DREG-2"/>
    <property type="match status" value="1"/>
</dbReference>
<dbReference type="Gene3D" id="1.10.150.720">
    <property type="entry name" value="Haloacid dehalogenase-like hydrolase"/>
    <property type="match status" value="1"/>
</dbReference>
<dbReference type="SUPFAM" id="SSF56784">
    <property type="entry name" value="HAD-like"/>
    <property type="match status" value="1"/>
</dbReference>
<gene>
    <name evidence="1" type="ORF">CINC_LOCUS95</name>
</gene>
<dbReference type="Proteomes" id="UP001154114">
    <property type="component" value="Chromosome 1"/>
</dbReference>
<dbReference type="InterPro" id="IPR023214">
    <property type="entry name" value="HAD_sf"/>
</dbReference>
<evidence type="ECO:0000313" key="2">
    <source>
        <dbReference type="Proteomes" id="UP001154114"/>
    </source>
</evidence>
<dbReference type="CDD" id="cd16415">
    <property type="entry name" value="HAD_dREG-2_like"/>
    <property type="match status" value="1"/>
</dbReference>
<evidence type="ECO:0008006" key="3">
    <source>
        <dbReference type="Google" id="ProtNLM"/>
    </source>
</evidence>
<keyword evidence="2" id="KW-1185">Reference proteome</keyword>
<organism evidence="1 2">
    <name type="scientific">Chrysodeixis includens</name>
    <name type="common">Soybean looper</name>
    <name type="synonym">Pseudoplusia includens</name>
    <dbReference type="NCBI Taxonomy" id="689277"/>
    <lineage>
        <taxon>Eukaryota</taxon>
        <taxon>Metazoa</taxon>
        <taxon>Ecdysozoa</taxon>
        <taxon>Arthropoda</taxon>
        <taxon>Hexapoda</taxon>
        <taxon>Insecta</taxon>
        <taxon>Pterygota</taxon>
        <taxon>Neoptera</taxon>
        <taxon>Endopterygota</taxon>
        <taxon>Lepidoptera</taxon>
        <taxon>Glossata</taxon>
        <taxon>Ditrysia</taxon>
        <taxon>Noctuoidea</taxon>
        <taxon>Noctuidae</taxon>
        <taxon>Plusiinae</taxon>
        <taxon>Chrysodeixis</taxon>
    </lineage>
</organism>
<dbReference type="InterPro" id="IPR006439">
    <property type="entry name" value="HAD-SF_hydro_IA"/>
</dbReference>
<dbReference type="InterPro" id="IPR036412">
    <property type="entry name" value="HAD-like_sf"/>
</dbReference>
<dbReference type="OrthoDB" id="444127at2759"/>
<dbReference type="NCBIfam" id="TIGR01549">
    <property type="entry name" value="HAD-SF-IA-v1"/>
    <property type="match status" value="1"/>
</dbReference>
<dbReference type="InterPro" id="IPR051828">
    <property type="entry name" value="HAD-like_hydrolase_domain"/>
</dbReference>
<name>A0A9P0BJR4_CHRIL</name>
<dbReference type="Gene3D" id="3.40.50.1000">
    <property type="entry name" value="HAD superfamily/HAD-like"/>
    <property type="match status" value="1"/>
</dbReference>
<dbReference type="SFLD" id="SFLDS00003">
    <property type="entry name" value="Haloacid_Dehalogenase"/>
    <property type="match status" value="1"/>
</dbReference>
<proteinExistence type="predicted"/>
<dbReference type="SFLD" id="SFLDG01129">
    <property type="entry name" value="C1.5:_HAD__Beta-PGM__Phosphata"/>
    <property type="match status" value="1"/>
</dbReference>
<sequence length="244" mass="28199">MCLRGMKLVTFDVTNTLLNFRLPPWQYYITIAKTYPGYTGSDDDVKTKFRQNFKNMWIEYPNFGKSSIQWENWWRKVVALTLSDHLPANTNMDDLADKVIEEFKTDKCWEVAQGSNRLISHLRSLGLSIGVISNFDPRLNGILQSVGIYDQFDFILASYEFGHSKPDKRIFEKAIELCQKPLAPSEALHIGDDVQKDYEGARAAGWHAVLINKQPESENQLRQDHVFKDLNDLILNIEQDKLKL</sequence>
<dbReference type="InterPro" id="IPR011949">
    <property type="entry name" value="HAD-SF_hydro_IA_REG-2-like"/>
</dbReference>